<evidence type="ECO:0000259" key="3">
    <source>
        <dbReference type="Pfam" id="PF22933"/>
    </source>
</evidence>
<keyword evidence="1" id="KW-0472">Membrane</keyword>
<feature type="domain" description="DUF7035" evidence="5">
    <location>
        <begin position="670"/>
        <end position="798"/>
    </location>
</feature>
<protein>
    <recommendedName>
        <fullName evidence="9">EGF-like domain-containing protein</fullName>
    </recommendedName>
</protein>
<evidence type="ECO:0008006" key="9">
    <source>
        <dbReference type="Google" id="ProtNLM"/>
    </source>
</evidence>
<dbReference type="Proteomes" id="UP000695562">
    <property type="component" value="Unassembled WGS sequence"/>
</dbReference>
<feature type="domain" description="ComC supersandwich" evidence="3">
    <location>
        <begin position="1097"/>
        <end position="1297"/>
    </location>
</feature>
<proteinExistence type="predicted"/>
<organism evidence="7 8">
    <name type="scientific">Polysphondylium violaceum</name>
    <dbReference type="NCBI Taxonomy" id="133409"/>
    <lineage>
        <taxon>Eukaryota</taxon>
        <taxon>Amoebozoa</taxon>
        <taxon>Evosea</taxon>
        <taxon>Eumycetozoa</taxon>
        <taxon>Dictyostelia</taxon>
        <taxon>Dictyosteliales</taxon>
        <taxon>Dictyosteliaceae</taxon>
        <taxon>Polysphondylium</taxon>
    </lineage>
</organism>
<evidence type="ECO:0000313" key="7">
    <source>
        <dbReference type="EMBL" id="KAF2069694.1"/>
    </source>
</evidence>
<name>A0A8J4PPM1_9MYCE</name>
<evidence type="ECO:0000256" key="2">
    <source>
        <dbReference type="SAM" id="SignalP"/>
    </source>
</evidence>
<dbReference type="Pfam" id="PF23034">
    <property type="entry name" value="DUF7035"/>
    <property type="match status" value="1"/>
</dbReference>
<evidence type="ECO:0000259" key="6">
    <source>
        <dbReference type="Pfam" id="PF24893"/>
    </source>
</evidence>
<feature type="domain" description="DUF7034" evidence="4">
    <location>
        <begin position="807"/>
        <end position="912"/>
    </location>
</feature>
<sequence>MTRTPTLFVCFLNVAIFMIVGVLKQGGVDARTPPLYDYNTFNSTTNFYAISRPTVAYNVGTYPGCTFNVDVYYVGGVGFTSLASTAPAVDLSTKQFALNYTDVLMTLTLLTSPTEWVDQSLYLSSSVQGGTTVFGYLTDAETLQAIKFTCKNPPTSLSPITNLEQNLFDSTNSGELNSAQLVGYFRVGPEILYKMPLNTYSRSPELLSVVQHVYGNFYQIEYLTYPTASSILQSPYATALYTNTTEVAFNNPLSSLQLSQVVNSSVSFYNLVNKAIMYEIKLGFSNDVVAPIYPTPIYLLDGTSLKNFRGFARYVPTAPIEFSLQFYANNQMYKLYTQTNAPSPTTTIGSYGQTSDKQTTSLPGYYFVDTSFDGRFFTFLFLNVDAQFEYQYPFGLSRIVGGSTLSFRFQTMITSFQIAAYNSSLDGIGYTFTIPISSPIDSDPPSISWIQVVNIPNGKSVVRIRATDGASGVMVMYLTVTTKFVATIDSRHMVSGSSLDGVYETVLDFPVLYTKFSLDCYDLAQNKAAYSANHLYYMYAVSKPDTLFIDTLAYIQSFTFKFNNLDVTSKSSSNSLIIKLQQGMGLPFLASNSFGITFIYNSLIPEQTFFSVFNAQDNQYEIHFTIPAGLKSGWVKYNFHFNILSNIYSNTMVRAKFGLNSQLRVVSSQFDMVFPIVDFVAPLSVSQSNLLQWNLIISDQSGLKRGRVHIVGEYDQLGHVVDFNPFIVQFGDKYNGTYLISVALDPLVQCKSMNYYIYSIETEDEIGNKGKTIRFTNQTISPFYKFDSLSLDYLAFNCPVSSDTNPPTMTVITTGEISMDTRSSNRDVKVIFHLIDDISGVSARHIPVCYFHAPPAKFHRMPATLLESTSANNYTYACLGQIPYGFGAGYFISLSVYGMSDNAFNYIGTTRLNFVIDARASVAFDPYIESSSVFYSTGGELYLYGYNLNENFALQVVFPGQNEITYSSTSVKTESVIEYVDLAATNTPFTVYLVLQSNSTTRSNSITITPVYVGPPASSSSSSETPPIILECSSDCGAPQGYGKCVNGACICTPPHNGLDCKASTDNTTVITPNPDKPSVNITIPGTANTPEFTSFISVVALREFSSDQGVIQIYEMNNDQWVFDKDQSSKNDSVTTLAYKYKINNSLNTTITSTIQVFAESSNVTFGNRQLYMNPSTIKFTFYLSPYPFSKSTNILQLVVNAALESSEKVACSYKEFIDDPASLSQYLRIQIEDRSLFGRFIKFGLIDGRETVVSNTALDDFYGSKSTSTLEQSFIALNIPYYTKQVVLDPDFSVLIEQKKAGDQANSVCSELSSSKKLTNAQIAGIVVGGVVFLFIVAALVIYILAKRGDSNVAIKLKKKFADH</sequence>
<dbReference type="InterPro" id="IPR055462">
    <property type="entry name" value="DUF7034"/>
</dbReference>
<dbReference type="PANTHER" id="PTHR31378:SF17">
    <property type="match status" value="1"/>
</dbReference>
<feature type="transmembrane region" description="Helical" evidence="1">
    <location>
        <begin position="1325"/>
        <end position="1348"/>
    </location>
</feature>
<keyword evidence="8" id="KW-1185">Reference proteome</keyword>
<evidence type="ECO:0000256" key="1">
    <source>
        <dbReference type="SAM" id="Phobius"/>
    </source>
</evidence>
<dbReference type="EMBL" id="AJWJ01000613">
    <property type="protein sequence ID" value="KAF2069694.1"/>
    <property type="molecule type" value="Genomic_DNA"/>
</dbReference>
<dbReference type="Pfam" id="PF24893">
    <property type="entry name" value="DUF7743"/>
    <property type="match status" value="1"/>
</dbReference>
<keyword evidence="1" id="KW-0812">Transmembrane</keyword>
<dbReference type="PANTHER" id="PTHR31378">
    <property type="entry name" value="EGF-LIKE DOMAIN-CONTAINING PROTEIN-RELATED-RELATED"/>
    <property type="match status" value="1"/>
</dbReference>
<reference evidence="7" key="1">
    <citation type="submission" date="2020-01" db="EMBL/GenBank/DDBJ databases">
        <title>Development of genomics and gene disruption for Polysphondylium violaceum indicates a role for the polyketide synthase stlB in stalk morphogenesis.</title>
        <authorList>
            <person name="Narita B."/>
            <person name="Kawabe Y."/>
            <person name="Kin K."/>
            <person name="Saito T."/>
            <person name="Gibbs R."/>
            <person name="Kuspa A."/>
            <person name="Muzny D."/>
            <person name="Queller D."/>
            <person name="Richards S."/>
            <person name="Strassman J."/>
            <person name="Sucgang R."/>
            <person name="Worley K."/>
            <person name="Schaap P."/>
        </authorList>
    </citation>
    <scope>NUCLEOTIDE SEQUENCE</scope>
    <source>
        <strain evidence="7">QSvi11</strain>
    </source>
</reference>
<feature type="chain" id="PRO_5035177183" description="EGF-like domain-containing protein" evidence="2">
    <location>
        <begin position="31"/>
        <end position="1366"/>
    </location>
</feature>
<comment type="caution">
    <text evidence="7">The sequence shown here is derived from an EMBL/GenBank/DDBJ whole genome shotgun (WGS) entry which is preliminary data.</text>
</comment>
<keyword evidence="2" id="KW-0732">Signal</keyword>
<dbReference type="Pfam" id="PF23033">
    <property type="entry name" value="DUF7034"/>
    <property type="match status" value="1"/>
</dbReference>
<evidence type="ECO:0000313" key="8">
    <source>
        <dbReference type="Proteomes" id="UP000695562"/>
    </source>
</evidence>
<dbReference type="InterPro" id="IPR054484">
    <property type="entry name" value="ComC_SSD"/>
</dbReference>
<feature type="signal peptide" evidence="2">
    <location>
        <begin position="1"/>
        <end position="30"/>
    </location>
</feature>
<dbReference type="InterPro" id="IPR055463">
    <property type="entry name" value="DUF7035"/>
</dbReference>
<dbReference type="InterPro" id="IPR056645">
    <property type="entry name" value="DUF7743"/>
</dbReference>
<accession>A0A8J4PPM1</accession>
<evidence type="ECO:0000259" key="5">
    <source>
        <dbReference type="Pfam" id="PF23034"/>
    </source>
</evidence>
<keyword evidence="1" id="KW-1133">Transmembrane helix</keyword>
<feature type="domain" description="DUF7743" evidence="6">
    <location>
        <begin position="440"/>
        <end position="545"/>
    </location>
</feature>
<evidence type="ECO:0000259" key="4">
    <source>
        <dbReference type="Pfam" id="PF23033"/>
    </source>
</evidence>
<dbReference type="Pfam" id="PF22933">
    <property type="entry name" value="ComC_SSD"/>
    <property type="match status" value="1"/>
</dbReference>
<gene>
    <name evidence="7" type="ORF">CYY_008989</name>
</gene>